<dbReference type="EMBL" id="JANSHE010003055">
    <property type="protein sequence ID" value="KAJ2987936.1"/>
    <property type="molecule type" value="Genomic_DNA"/>
</dbReference>
<keyword evidence="2" id="KW-1185">Reference proteome</keyword>
<evidence type="ECO:0000313" key="1">
    <source>
        <dbReference type="EMBL" id="KAJ2987936.1"/>
    </source>
</evidence>
<name>A0ACC1P7R1_9APHY</name>
<evidence type="ECO:0000313" key="2">
    <source>
        <dbReference type="Proteomes" id="UP001144978"/>
    </source>
</evidence>
<accession>A0ACC1P7R1</accession>
<organism evidence="1 2">
    <name type="scientific">Trametes sanguinea</name>
    <dbReference type="NCBI Taxonomy" id="158606"/>
    <lineage>
        <taxon>Eukaryota</taxon>
        <taxon>Fungi</taxon>
        <taxon>Dikarya</taxon>
        <taxon>Basidiomycota</taxon>
        <taxon>Agaricomycotina</taxon>
        <taxon>Agaricomycetes</taxon>
        <taxon>Polyporales</taxon>
        <taxon>Polyporaceae</taxon>
        <taxon>Trametes</taxon>
    </lineage>
</organism>
<gene>
    <name evidence="1" type="ORF">NUW54_g9277</name>
</gene>
<comment type="caution">
    <text evidence="1">The sequence shown here is derived from an EMBL/GenBank/DDBJ whole genome shotgun (WGS) entry which is preliminary data.</text>
</comment>
<sequence length="198" mass="21403">MASSTDIVQERLDISTSRPSPAPLIAFALLLPRARQLLPQKYKAHMLGCPIIVQGACEYMAYLVTHCSDCRNGSHALLSMLTHVSSGLVYKEDILCPCSSVVRSQTEDLPGSEFITAGREHEDGDYEAEDARSSSTGASTFFHVPIFLSAGASWHVQAGLGITACDLLSRATELNSALFWPPDRYAEIVLCQAGNEAV</sequence>
<dbReference type="Proteomes" id="UP001144978">
    <property type="component" value="Unassembled WGS sequence"/>
</dbReference>
<reference evidence="1" key="1">
    <citation type="submission" date="2022-08" db="EMBL/GenBank/DDBJ databases">
        <title>Genome Sequence of Pycnoporus sanguineus.</title>
        <authorList>
            <person name="Buettner E."/>
        </authorList>
    </citation>
    <scope>NUCLEOTIDE SEQUENCE</scope>
    <source>
        <strain evidence="1">CG-C14</strain>
    </source>
</reference>
<proteinExistence type="predicted"/>
<protein>
    <submittedName>
        <fullName evidence="1">Uncharacterized protein</fullName>
    </submittedName>
</protein>